<feature type="coiled-coil region" evidence="3">
    <location>
        <begin position="2305"/>
        <end position="2346"/>
    </location>
</feature>
<dbReference type="Gene3D" id="1.10.287.1490">
    <property type="match status" value="1"/>
</dbReference>
<protein>
    <recommendedName>
        <fullName evidence="5">NAB domain-containing protein</fullName>
    </recommendedName>
</protein>
<keyword evidence="1 3" id="KW-0175">Coiled coil</keyword>
<feature type="coiled-coil region" evidence="3">
    <location>
        <begin position="563"/>
        <end position="636"/>
    </location>
</feature>
<feature type="coiled-coil region" evidence="3">
    <location>
        <begin position="1397"/>
        <end position="1424"/>
    </location>
</feature>
<comment type="similarity">
    <text evidence="2">Belongs to the NET family.</text>
</comment>
<feature type="compositionally biased region" description="Polar residues" evidence="4">
    <location>
        <begin position="401"/>
        <end position="413"/>
    </location>
</feature>
<feature type="coiled-coil region" evidence="3">
    <location>
        <begin position="960"/>
        <end position="1092"/>
    </location>
</feature>
<dbReference type="Pfam" id="PF07765">
    <property type="entry name" value="KIP1"/>
    <property type="match status" value="1"/>
</dbReference>
<feature type="region of interest" description="Disordered" evidence="4">
    <location>
        <begin position="2990"/>
        <end position="3027"/>
    </location>
</feature>
<comment type="caution">
    <text evidence="6">The sequence shown here is derived from an EMBL/GenBank/DDBJ whole genome shotgun (WGS) entry which is preliminary data.</text>
</comment>
<dbReference type="InterPro" id="IPR051861">
    <property type="entry name" value="NET_actin-binding_domain"/>
</dbReference>
<dbReference type="EMBL" id="CM035409">
    <property type="protein sequence ID" value="KAH7438317.1"/>
    <property type="molecule type" value="Genomic_DNA"/>
</dbReference>
<evidence type="ECO:0000256" key="2">
    <source>
        <dbReference type="ARBA" id="ARBA00038006"/>
    </source>
</evidence>
<feature type="coiled-coil region" evidence="3">
    <location>
        <begin position="447"/>
        <end position="474"/>
    </location>
</feature>
<feature type="region of interest" description="Disordered" evidence="4">
    <location>
        <begin position="171"/>
        <end position="199"/>
    </location>
</feature>
<feature type="coiled-coil region" evidence="3">
    <location>
        <begin position="1467"/>
        <end position="1515"/>
    </location>
</feature>
<organism evidence="6 7">
    <name type="scientific">Ceratopteris richardii</name>
    <name type="common">Triangle waterfern</name>
    <dbReference type="NCBI Taxonomy" id="49495"/>
    <lineage>
        <taxon>Eukaryota</taxon>
        <taxon>Viridiplantae</taxon>
        <taxon>Streptophyta</taxon>
        <taxon>Embryophyta</taxon>
        <taxon>Tracheophyta</taxon>
        <taxon>Polypodiopsida</taxon>
        <taxon>Polypodiidae</taxon>
        <taxon>Polypodiales</taxon>
        <taxon>Pteridineae</taxon>
        <taxon>Pteridaceae</taxon>
        <taxon>Parkerioideae</taxon>
        <taxon>Ceratopteris</taxon>
    </lineage>
</organism>
<feature type="coiled-coil region" evidence="3">
    <location>
        <begin position="784"/>
        <end position="818"/>
    </location>
</feature>
<dbReference type="PANTHER" id="PTHR32258:SF28">
    <property type="entry name" value="PROTEIN NETWORKED 3A-RELATED"/>
    <property type="match status" value="1"/>
</dbReference>
<dbReference type="OMA" id="ENAKHEW"/>
<dbReference type="InterPro" id="IPR011684">
    <property type="entry name" value="NAB"/>
</dbReference>
<evidence type="ECO:0000313" key="7">
    <source>
        <dbReference type="Proteomes" id="UP000825935"/>
    </source>
</evidence>
<evidence type="ECO:0000259" key="5">
    <source>
        <dbReference type="PROSITE" id="PS51774"/>
    </source>
</evidence>
<dbReference type="OrthoDB" id="1926336at2759"/>
<keyword evidence="7" id="KW-1185">Reference proteome</keyword>
<feature type="coiled-coil region" evidence="3">
    <location>
        <begin position="1544"/>
        <end position="1585"/>
    </location>
</feature>
<name>A0A8T2UQA6_CERRI</name>
<feature type="coiled-coil region" evidence="3">
    <location>
        <begin position="2171"/>
        <end position="2272"/>
    </location>
</feature>
<gene>
    <name evidence="6" type="ORF">KP509_04G009800</name>
</gene>
<feature type="coiled-coil region" evidence="3">
    <location>
        <begin position="2041"/>
        <end position="2110"/>
    </location>
</feature>
<sequence>MSNGRGHSFDRTEWVKWPHMETHWQPQHYETPQKGNKKGVSNSHSWWWDSHISPKNSKWLQENLAEMDSKVNAMLKIIEEDADSFAKRAEMYYKRRPELVSLVEDFYRTYRALMERYTFLAKEVQQNTSMSTQALKGLLCESPPKADVFRDPHATSPEVFDIASLSSLSVPGTSDADDNGLSYMSSEEEPISSDRDTEIQKRGDSSILYKLRKRIQSLQDERRVLTLQLGEADVKIKELQSEASKLQAQMKTLEADSINSPAEVKQSLEHENLKLNHALVTCKEENTLLREAREELQRSFTASQDEYQRQIFSLTRKYNNDVVEVQKYSAELKTENERLKQQVAKQRSANHGIEQEAREIVHNHRSFQKDMLTGQEFTKSIEHEGHPNKGLEWQREVESTEINSTQRMEQINQRGKRDSLSKVTARGMQVLIDKSEADNEEALEPETLSLRAEVKDLQNERNNFDERCQLLASRCKELEAAETMVKEQHASLLEDHKCLREEKITCECMLIQATLEVEELRSCLSSFSSDNSLLLETVSQNVSYFQVGKDYPSNESEMKTTHLRDLEIAISKLIFEKEMLEKERAEALHLLSDLEKTSVAEIKHLKQAVEEHLAHIAELESSFSSLAEQNSSLEEREKLAELSNSQRKEQLALLEAQRMETSEVVEQMTAHLKEMRTERDTALAKCQESEAEYLALQTVERNLNTQLELKLGEMASVVREKSAGEAEYAKLQWVIEKMQSQVASISAQEASLRIDFREPLEQIKIMNTGYSNLQKIFEEYNTQLRLIDDELNLQSTRVKQLEEDVYALSDEKKHFEHRESEFQMALVGLQEEKYQLLQEIKQKDVLQDGLKEIIASFDNEKQQLSNNLQQAEQQILSQQEVIAGFSMKYTEQTLRLSELEKEVSLLKIEKENTLKALSDKFEGNICELEIKISDLLVEKTAANDHREQMETALSDMHKGKEVLSEELVTIMNNMTTLKEQLKCSQESENTQKANLQNSVERIQALNMEVERLLLWGTKAEESAKSVNSEHSKCLDEIAQLQKRIVGLESEIAHHAEGEAHMKEQNEKLNYQLKNSRDMRQELESELLKLHQILASADDVIAISPLQEEPRSMDASFSISHSSEHMQCKIRRIMEERSNLAKMMKSQKEDFASMAECLEKEKDAIQRQLLHVMAENETVVRSLSLEVEKKKQLENEMRLIQQKLDTSIQEKLNVLDQLKLVSREEENLHNDLKSLRDKLKENELIMHETSGNLDKLNCELTLSKQAHAVTQNDLLLKCTELSSTQKHVVQLLSSKDILEERVQQYISEIKNLNEKLMQLQCQLKNSESMRQELESVLLKLHQMLNSTEDKNRISADQERSRCLDADFSSTDGTEQVQLKVRKLVEERGQLVSAIEFQKDEFTSMTESLKREMDAMQRQMLQVIEEKETVAKSLAYEAEKGRQLENETRRIQQQLNDSIHEKLTTLDQLNLVSDEREKLCNDLKALQDEVKNHQQAMNEAAVNLERLNSELSLLRQAHTGSQNDLVIQGNELSSAREHVSRLLAAKRVFEDEVQKHRTEIQNLNEEIMQLQHQLESATNSRQELEFELLKIHLMLTSTEGSNASSPIQKHSRSLNANFDFSVGMSEQIHGKVRGLMEERNQLVRAGESQKDDFSCRIEHFEKEKNAVQRQLLQIMQERETIAKSLTLEVEKGKQFEDEMRKMQQKLDISIQEKQRVLDQLKLVSEEGDVLHTHMKSLQAEANKSQLAMLEAVDDLEKSKSELTLLKQAHAVMQNDLLVRSSELSSAQEHVSHLLSSKGGLEEEVRQHLSEVKNLNAEIMQLQHQLQYAEDEVLGLKDEMTNLMTECSTAKRAAHDSNQEMASMAIRVRKLEIELSSTENDKKLLSDHIKGLQCEIKIASEEKESLMLQVESGQTHLSEKQQEKEKLQEQLRAKQGDVLSLTDIMEQLKQQWGAEKERLNDELTRMTSNQKDMAIQEKESLNKLRYELTYALQEKERLEKQCFQVQDKLNDAERTLLLAKEELAQNHASRDAFESAMATYLSNVGSLEHNLANVKNEKQTLDSRVEEIQLKITGMEGEMEILKARLETAILELERKECEVSNLKNKLNSAEIHSCSLEAALLETKSSLGTRLEILQLELAQSRASNLQVQDDLAMQVRNVLKLRQESEVLHGHLAQVQQDKDLCKMEVDKLRREAADLFHQLGNAEKRESEIISERLELLASLESLKQALADKNMENLSLTEELRKFSDFQNATEQRFKEEIEHLQNEETKWRNEFAANSALMSEKVANLRQENASLHKDLSTKIESFLELKQKIEFLTEENRRLSRKCEKTNKEISSLRDHLQILQDIVIPSSDEKIVELQNEIKYLITSNGQYIDEADRMRMLLKGAKDELLLLQQESFSSKLELIFNVEMMKHAEDLLGEAWKRNTELCEDLRSEMKQTQILEQMVASINAENEALSATLSSENATLAEGVHFLLGIIIQVAELERELVSARTDTPLRKCIDSTTENLDKFVLPMKIEAGDFVLNEDQNDDVSQYVREARVFMKLWLSEVERRLLENDEKGTSPSTLHQRGLILSIIHSLKEEVGLLQRKLHEMQLDASSIQCNNRDVSLDDIMEFSSPRKSSTASSSSILTVDDIQAGKDGIGELKDDIQRLVEENKQLKEEIISLRSKFVAAWMDQENLVESVDVPGRQLGTDMHEENEFSDVVASSGQGLLKFRIEHAPLDMEGSIAEGRKSLGIHSVKDETINGDPLVTSKKGPGSVITEGSTSDKMVLNAEASERPHIKLAQRLHQAFVDEKLEHELLELKQGRKQLKEVLRSRSQDIQRMESEIEDLEALIKEAHWKTDHNIEKKKRLDSTEEGLSELAGILTKQKEQIYKMEKEVMSTEEQKEAAAENHLSLLIELESAPGMEGWKEEQAICANEELERLRSLNRRHSLELETMNVHLQNIEAVIVSAQQQMREASSGGGGEVMASLASLNVQTRSTTIDFRSQGSQELLTPSLPHTTKELEKESTSDVGKHGISSRSSDGALGRLPLKARNLGSSWFMLMFSPERKTPRLARGSNSNKAAWRRSSRSVSGTAALDVVRRSRRKAAACLACTAPKAIRVESFDCRT</sequence>
<evidence type="ECO:0000256" key="1">
    <source>
        <dbReference type="ARBA" id="ARBA00023054"/>
    </source>
</evidence>
<dbReference type="GO" id="GO:0003779">
    <property type="term" value="F:actin binding"/>
    <property type="evidence" value="ECO:0007669"/>
    <property type="project" value="InterPro"/>
</dbReference>
<evidence type="ECO:0000313" key="6">
    <source>
        <dbReference type="EMBL" id="KAH7438317.1"/>
    </source>
</evidence>
<dbReference type="PROSITE" id="PS51774">
    <property type="entry name" value="NAB"/>
    <property type="match status" value="1"/>
</dbReference>
<proteinExistence type="inferred from homology"/>
<feature type="region of interest" description="Disordered" evidence="4">
    <location>
        <begin position="401"/>
        <end position="420"/>
    </location>
</feature>
<feature type="coiled-coil region" evidence="3">
    <location>
        <begin position="208"/>
        <end position="356"/>
    </location>
</feature>
<feature type="domain" description="NAB" evidence="5">
    <location>
        <begin position="44"/>
        <end position="124"/>
    </location>
</feature>
<feature type="coiled-coil region" evidence="3">
    <location>
        <begin position="2868"/>
        <end position="2895"/>
    </location>
</feature>
<evidence type="ECO:0000256" key="4">
    <source>
        <dbReference type="SAM" id="MobiDB-lite"/>
    </source>
</evidence>
<feature type="coiled-coil region" evidence="3">
    <location>
        <begin position="665"/>
        <end position="692"/>
    </location>
</feature>
<feature type="coiled-coil region" evidence="3">
    <location>
        <begin position="2795"/>
        <end position="2843"/>
    </location>
</feature>
<feature type="coiled-coil region" evidence="3">
    <location>
        <begin position="1648"/>
        <end position="1675"/>
    </location>
</feature>
<feature type="coiled-coil region" evidence="3">
    <location>
        <begin position="1294"/>
        <end position="1349"/>
    </location>
</feature>
<evidence type="ECO:0000256" key="3">
    <source>
        <dbReference type="SAM" id="Coils"/>
    </source>
</evidence>
<accession>A0A8T2UQA6</accession>
<reference evidence="6" key="1">
    <citation type="submission" date="2021-08" db="EMBL/GenBank/DDBJ databases">
        <title>WGS assembly of Ceratopteris richardii.</title>
        <authorList>
            <person name="Marchant D.B."/>
            <person name="Chen G."/>
            <person name="Jenkins J."/>
            <person name="Shu S."/>
            <person name="Leebens-Mack J."/>
            <person name="Grimwood J."/>
            <person name="Schmutz J."/>
            <person name="Soltis P."/>
            <person name="Soltis D."/>
            <person name="Chen Z.-H."/>
        </authorList>
    </citation>
    <scope>NUCLEOTIDE SEQUENCE</scope>
    <source>
        <strain evidence="6">Whitten #5841</strain>
        <tissue evidence="6">Leaf</tissue>
    </source>
</reference>
<feature type="compositionally biased region" description="Polar residues" evidence="4">
    <location>
        <begin position="2990"/>
        <end position="3003"/>
    </location>
</feature>
<feature type="coiled-coil region" evidence="3">
    <location>
        <begin position="1795"/>
        <end position="2012"/>
    </location>
</feature>
<dbReference type="Proteomes" id="UP000825935">
    <property type="component" value="Chromosome 4"/>
</dbReference>
<feature type="coiled-coil region" evidence="3">
    <location>
        <begin position="1129"/>
        <end position="1244"/>
    </location>
</feature>
<feature type="coiled-coil region" evidence="3">
    <location>
        <begin position="2643"/>
        <end position="2670"/>
    </location>
</feature>
<dbReference type="PANTHER" id="PTHR32258">
    <property type="entry name" value="PROTEIN NETWORKED 4A"/>
    <property type="match status" value="1"/>
</dbReference>
<feature type="coiled-coil region" evidence="3">
    <location>
        <begin position="854"/>
        <end position="916"/>
    </location>
</feature>
<feature type="compositionally biased region" description="Basic and acidic residues" evidence="4">
    <location>
        <begin position="3004"/>
        <end position="3018"/>
    </location>
</feature>